<evidence type="ECO:0000313" key="3">
    <source>
        <dbReference type="Proteomes" id="UP000268014"/>
    </source>
</evidence>
<sequence length="228" mass="26878">MESRARSRRRTRITSRRRRDAVELEHPSLNDVLLTQNAIEAFELQQEGEAFSPILRQQSLQSRRLPVRENGDDPQNRRVQRTKDVIWRTNELAKLAFMVERHREPDCRIRWADLRNTWDCLRMENDPRRTLSALKAAYAKIARLTDRNEAPRSEVTNSVHEDEEQPAESNVGDSVTLVDQEHSSLSDHSETGNSSETLEQRLRERFNRYHRMAVDSNDRQPIRRPRES</sequence>
<name>A0A0N4WF82_HAEPC</name>
<evidence type="ECO:0000313" key="4">
    <source>
        <dbReference type="WBParaSite" id="HPLM_0000934901-mRNA-1"/>
    </source>
</evidence>
<gene>
    <name evidence="2" type="ORF">HPLM_LOCUS9341</name>
</gene>
<reference evidence="4" key="1">
    <citation type="submission" date="2017-02" db="UniProtKB">
        <authorList>
            <consortium name="WormBaseParasite"/>
        </authorList>
    </citation>
    <scope>IDENTIFICATION</scope>
</reference>
<evidence type="ECO:0000256" key="1">
    <source>
        <dbReference type="SAM" id="MobiDB-lite"/>
    </source>
</evidence>
<organism evidence="4">
    <name type="scientific">Haemonchus placei</name>
    <name type="common">Barber's pole worm</name>
    <dbReference type="NCBI Taxonomy" id="6290"/>
    <lineage>
        <taxon>Eukaryota</taxon>
        <taxon>Metazoa</taxon>
        <taxon>Ecdysozoa</taxon>
        <taxon>Nematoda</taxon>
        <taxon>Chromadorea</taxon>
        <taxon>Rhabditida</taxon>
        <taxon>Rhabditina</taxon>
        <taxon>Rhabditomorpha</taxon>
        <taxon>Strongyloidea</taxon>
        <taxon>Trichostrongylidae</taxon>
        <taxon>Haemonchus</taxon>
    </lineage>
</organism>
<feature type="region of interest" description="Disordered" evidence="1">
    <location>
        <begin position="148"/>
        <end position="228"/>
    </location>
</feature>
<dbReference type="WBParaSite" id="HPLM_0000934901-mRNA-1">
    <property type="protein sequence ID" value="HPLM_0000934901-mRNA-1"/>
    <property type="gene ID" value="HPLM_0000934901"/>
</dbReference>
<protein>
    <submittedName>
        <fullName evidence="4">MADF domain-containing protein</fullName>
    </submittedName>
</protein>
<keyword evidence="3" id="KW-1185">Reference proteome</keyword>
<proteinExistence type="predicted"/>
<dbReference type="Proteomes" id="UP000268014">
    <property type="component" value="Unassembled WGS sequence"/>
</dbReference>
<accession>A0A0N4WF82</accession>
<reference evidence="2 3" key="2">
    <citation type="submission" date="2018-11" db="EMBL/GenBank/DDBJ databases">
        <authorList>
            <consortium name="Pathogen Informatics"/>
        </authorList>
    </citation>
    <scope>NUCLEOTIDE SEQUENCE [LARGE SCALE GENOMIC DNA]</scope>
    <source>
        <strain evidence="2 3">MHpl1</strain>
    </source>
</reference>
<dbReference type="AlphaFoldDB" id="A0A0N4WF82"/>
<evidence type="ECO:0000313" key="2">
    <source>
        <dbReference type="EMBL" id="VDO37224.1"/>
    </source>
</evidence>
<dbReference type="EMBL" id="UZAF01017043">
    <property type="protein sequence ID" value="VDO37224.1"/>
    <property type="molecule type" value="Genomic_DNA"/>
</dbReference>
<feature type="compositionally biased region" description="Basic and acidic residues" evidence="1">
    <location>
        <begin position="198"/>
        <end position="228"/>
    </location>
</feature>
<feature type="compositionally biased region" description="Basic and acidic residues" evidence="1">
    <location>
        <begin position="179"/>
        <end position="190"/>
    </location>
</feature>